<dbReference type="PANTHER" id="PTHR22916:SF3">
    <property type="entry name" value="UDP-GLCNAC:BETAGAL BETA-1,3-N-ACETYLGLUCOSAMINYLTRANSFERASE-LIKE PROTEIN 1"/>
    <property type="match status" value="1"/>
</dbReference>
<dbReference type="InterPro" id="IPR029044">
    <property type="entry name" value="Nucleotide-diphossugar_trans"/>
</dbReference>
<dbReference type="Proteomes" id="UP000184611">
    <property type="component" value="Unassembled WGS sequence"/>
</dbReference>
<proteinExistence type="predicted"/>
<dbReference type="OrthoDB" id="597270at2"/>
<dbReference type="AlphaFoldDB" id="A0A1M7ZUE5"/>
<sequence>MNEPLISIIIPTYNRAHLISETLDSVLMQTYTDWECIIVDDGSTDSTEVIVNHYLSIDSRFQYYKRPINYKSGANGARNYGAKLSNSRFLIFLDSDDLLIDNALKNRIKYIINSKTHFDLLISNTAIFKSKIGDSIALWNIYNKSDTNLDLLRKFLNVDMPWHTNGVTWSKEFFNKIGGWNEELKAWQDWELHTRALLNSPIVIGGEDCPDNFYKIQGSNSIKDNDRTIKYYKSVSSAICIILKSLKNSSSIKNEVIHESNKLAIRFLIKMPITHRFYLESIMNFGKINTLCDFRKFEIVKFYFLEFTARSTKLKLFLIKKLYDRYQEYINVPRTFMKLTIHDIKK</sequence>
<dbReference type="STRING" id="416016.SAMN05443547_0853"/>
<reference evidence="3" key="1">
    <citation type="submission" date="2016-12" db="EMBL/GenBank/DDBJ databases">
        <authorList>
            <person name="Varghese N."/>
            <person name="Submissions S."/>
        </authorList>
    </citation>
    <scope>NUCLEOTIDE SEQUENCE [LARGE SCALE GENOMIC DNA]</scope>
    <source>
        <strain evidence="3">DSM 18830</strain>
    </source>
</reference>
<name>A0A1M7ZUE5_9FLAO</name>
<keyword evidence="3" id="KW-1185">Reference proteome</keyword>
<dbReference type="InterPro" id="IPR001173">
    <property type="entry name" value="Glyco_trans_2-like"/>
</dbReference>
<dbReference type="PANTHER" id="PTHR22916">
    <property type="entry name" value="GLYCOSYLTRANSFERASE"/>
    <property type="match status" value="1"/>
</dbReference>
<feature type="domain" description="Glycosyltransferase 2-like" evidence="1">
    <location>
        <begin position="7"/>
        <end position="113"/>
    </location>
</feature>
<dbReference type="RefSeq" id="WP_073581718.1">
    <property type="nucleotide sequence ID" value="NZ_CBCSEA010000002.1"/>
</dbReference>
<evidence type="ECO:0000259" key="1">
    <source>
        <dbReference type="Pfam" id="PF00535"/>
    </source>
</evidence>
<accession>A0A1M7ZUE5</accession>
<organism evidence="2 3">
    <name type="scientific">Flavobacterium cucumis</name>
    <dbReference type="NCBI Taxonomy" id="416016"/>
    <lineage>
        <taxon>Bacteria</taxon>
        <taxon>Pseudomonadati</taxon>
        <taxon>Bacteroidota</taxon>
        <taxon>Flavobacteriia</taxon>
        <taxon>Flavobacteriales</taxon>
        <taxon>Flavobacteriaceae</taxon>
        <taxon>Flavobacterium</taxon>
    </lineage>
</organism>
<evidence type="ECO:0000313" key="3">
    <source>
        <dbReference type="Proteomes" id="UP000184611"/>
    </source>
</evidence>
<dbReference type="GO" id="GO:0016758">
    <property type="term" value="F:hexosyltransferase activity"/>
    <property type="evidence" value="ECO:0007669"/>
    <property type="project" value="UniProtKB-ARBA"/>
</dbReference>
<keyword evidence="2" id="KW-0808">Transferase</keyword>
<dbReference type="EMBL" id="FRYK01000001">
    <property type="protein sequence ID" value="SHO72519.1"/>
    <property type="molecule type" value="Genomic_DNA"/>
</dbReference>
<dbReference type="SUPFAM" id="SSF53448">
    <property type="entry name" value="Nucleotide-diphospho-sugar transferases"/>
    <property type="match status" value="1"/>
</dbReference>
<evidence type="ECO:0000313" key="2">
    <source>
        <dbReference type="EMBL" id="SHO72519.1"/>
    </source>
</evidence>
<protein>
    <submittedName>
        <fullName evidence="2">Glycosyl transferase family 2</fullName>
    </submittedName>
</protein>
<gene>
    <name evidence="2" type="ORF">SAMN05443547_0853</name>
</gene>
<dbReference type="Pfam" id="PF00535">
    <property type="entry name" value="Glycos_transf_2"/>
    <property type="match status" value="1"/>
</dbReference>
<dbReference type="Gene3D" id="3.90.550.10">
    <property type="entry name" value="Spore Coat Polysaccharide Biosynthesis Protein SpsA, Chain A"/>
    <property type="match status" value="1"/>
</dbReference>